<dbReference type="AlphaFoldDB" id="A0A4U5P8B5"/>
<sequence>MCELSNHFLSLRDHAHDSDKFRCGRSKKALARRSGVISSSFARNNRSVPLTNNVKPTGRSSAPRTPGMGLFRLASAQRATAYLRSCQPAHCFL</sequence>
<reference evidence="2" key="2">
    <citation type="journal article" date="2015" name="Genome Biol.">
        <title>Comparative genomics of Steinernema reveals deeply conserved gene regulatory networks.</title>
        <authorList>
            <person name="Dillman A.R."/>
            <person name="Macchietto M."/>
            <person name="Porter C.F."/>
            <person name="Rogers A."/>
            <person name="Williams B."/>
            <person name="Antoshechkin I."/>
            <person name="Lee M.M."/>
            <person name="Goodwin Z."/>
            <person name="Lu X."/>
            <person name="Lewis E.E."/>
            <person name="Goodrich-Blair H."/>
            <person name="Stock S.P."/>
            <person name="Adams B.J."/>
            <person name="Sternberg P.W."/>
            <person name="Mortazavi A."/>
        </authorList>
    </citation>
    <scope>NUCLEOTIDE SEQUENCE [LARGE SCALE GENOMIC DNA]</scope>
    <source>
        <strain evidence="2">ALL</strain>
    </source>
</reference>
<organism evidence="2">
    <name type="scientific">Steinernema carpocapsae</name>
    <name type="common">Entomopathogenic nematode</name>
    <dbReference type="NCBI Taxonomy" id="34508"/>
    <lineage>
        <taxon>Eukaryota</taxon>
        <taxon>Metazoa</taxon>
        <taxon>Ecdysozoa</taxon>
        <taxon>Nematoda</taxon>
        <taxon>Chromadorea</taxon>
        <taxon>Rhabditida</taxon>
        <taxon>Tylenchina</taxon>
        <taxon>Panagrolaimomorpha</taxon>
        <taxon>Strongyloidoidea</taxon>
        <taxon>Steinernematidae</taxon>
        <taxon>Steinernema</taxon>
    </lineage>
</organism>
<reference evidence="2" key="3">
    <citation type="journal article" date="2019" name="G3 (Bethesda)">
        <title>Hybrid Assembly of the Genome of the Entomopathogenic Nematode Steinernema carpocapsae Identifies the X-Chromosome.</title>
        <authorList>
            <person name="Serra L."/>
            <person name="Macchietto M."/>
            <person name="Macias-Munoz A."/>
            <person name="McGill C.J."/>
            <person name="Rodriguez I.M."/>
            <person name="Rodriguez B."/>
            <person name="Murad R."/>
            <person name="Mortazavi A."/>
        </authorList>
    </citation>
    <scope>NUCLEOTIDE SEQUENCE</scope>
    <source>
        <strain evidence="2">ALL</strain>
    </source>
</reference>
<protein>
    <submittedName>
        <fullName evidence="2">Uncharacterized protein</fullName>
    </submittedName>
</protein>
<accession>A0A4U5P8B5</accession>
<comment type="caution">
    <text evidence="2">The sequence shown here is derived from an EMBL/GenBank/DDBJ whole genome shotgun (WGS) entry which is preliminary data.</text>
</comment>
<gene>
    <name evidence="2" type="ORF">L596_006892</name>
</gene>
<evidence type="ECO:0000313" key="2">
    <source>
        <dbReference type="EMBL" id="TKR92193.1"/>
    </source>
</evidence>
<reference evidence="2" key="1">
    <citation type="submission" date="2013-11" db="EMBL/GenBank/DDBJ databases">
        <authorList>
            <person name="Sternberg P."/>
            <person name="Dillman A."/>
            <person name="Macchietto M."/>
        </authorList>
    </citation>
    <scope>NUCLEOTIDE SEQUENCE</scope>
    <source>
        <strain evidence="2">ALL</strain>
    </source>
</reference>
<proteinExistence type="predicted"/>
<dbReference type="EMBL" id="AZBU02000002">
    <property type="protein sequence ID" value="TKR92193.1"/>
    <property type="molecule type" value="Genomic_DNA"/>
</dbReference>
<feature type="compositionally biased region" description="Polar residues" evidence="1">
    <location>
        <begin position="47"/>
        <end position="63"/>
    </location>
</feature>
<name>A0A4U5P8B5_STECR</name>
<feature type="region of interest" description="Disordered" evidence="1">
    <location>
        <begin position="47"/>
        <end position="68"/>
    </location>
</feature>
<evidence type="ECO:0000256" key="1">
    <source>
        <dbReference type="SAM" id="MobiDB-lite"/>
    </source>
</evidence>